<dbReference type="InterPro" id="IPR013785">
    <property type="entry name" value="Aldolase_TIM"/>
</dbReference>
<evidence type="ECO:0000313" key="3">
    <source>
        <dbReference type="EMBL" id="EWS71754.1"/>
    </source>
</evidence>
<dbReference type="InterPro" id="IPR004352">
    <property type="entry name" value="GH114_TIM-barrel"/>
</dbReference>
<dbReference type="Pfam" id="PF03537">
    <property type="entry name" value="Glyco_hydro_114"/>
    <property type="match status" value="1"/>
</dbReference>
<proteinExistence type="predicted"/>
<evidence type="ECO:0000313" key="4">
    <source>
        <dbReference type="Proteomes" id="UP000009168"/>
    </source>
</evidence>
<name>W7XFY4_TETTS</name>
<organism evidence="3 4">
    <name type="scientific">Tetrahymena thermophila (strain SB210)</name>
    <dbReference type="NCBI Taxonomy" id="312017"/>
    <lineage>
        <taxon>Eukaryota</taxon>
        <taxon>Sar</taxon>
        <taxon>Alveolata</taxon>
        <taxon>Ciliophora</taxon>
        <taxon>Intramacronucleata</taxon>
        <taxon>Oligohymenophorea</taxon>
        <taxon>Hymenostomatida</taxon>
        <taxon>Tetrahymenina</taxon>
        <taxon>Tetrahymenidae</taxon>
        <taxon>Tetrahymena</taxon>
    </lineage>
</organism>
<dbReference type="Proteomes" id="UP000009168">
    <property type="component" value="Unassembled WGS sequence"/>
</dbReference>
<sequence>MLKNTFFILVLTFLFVDANGYVKVVPKTTFQYQLQGTIDISVNAQVYFIDLFEGIKQGAIQKLKNLGKVVFCYYSAGSYEDFRPDASNFPKSIIAGQYNGYPNEWWLDIRNFQTSGLAQIMQSRMDLAAQNGCDGVDPDNVNVYQNPNDSKLKITYQQQLDYNLFLANYAHSKNLAIALKNDGDQINDLINYFDVAVNESCNELNECSYLDKFVSQNKAAFGISYRDLYPSQTKDWQNICKSQMDKSYTWILKYQSLQSQIEQCGYGLTNTFSSNKKQLLDKIILLFILINLFF</sequence>
<feature type="domain" description="Glycoside-hydrolase family GH114 TIM-barrel" evidence="2">
    <location>
        <begin position="29"/>
        <end position="258"/>
    </location>
</feature>
<dbReference type="PANTHER" id="PTHR35273:SF2">
    <property type="entry name" value="ALPHA-GALACTOSIDASE"/>
    <property type="match status" value="1"/>
</dbReference>
<keyword evidence="1" id="KW-0732">Signal</keyword>
<dbReference type="Gene3D" id="3.20.20.70">
    <property type="entry name" value="Aldolase class I"/>
    <property type="match status" value="1"/>
</dbReference>
<dbReference type="KEGG" id="tet:TTHERM_000467319"/>
<evidence type="ECO:0000259" key="2">
    <source>
        <dbReference type="Pfam" id="PF03537"/>
    </source>
</evidence>
<dbReference type="RefSeq" id="XP_012655707.1">
    <property type="nucleotide sequence ID" value="XM_012800253.1"/>
</dbReference>
<evidence type="ECO:0000256" key="1">
    <source>
        <dbReference type="SAM" id="SignalP"/>
    </source>
</evidence>
<dbReference type="PANTHER" id="PTHR35273">
    <property type="entry name" value="ALPHA-1,4 POLYGALACTOSAMINIDASE, PUTATIVE (AFU_ORTHOLOGUE AFUA_3G07890)-RELATED"/>
    <property type="match status" value="1"/>
</dbReference>
<feature type="signal peptide" evidence="1">
    <location>
        <begin position="1"/>
        <end position="20"/>
    </location>
</feature>
<dbReference type="STRING" id="312017.W7XFY4"/>
<dbReference type="AlphaFoldDB" id="W7XFY4"/>
<dbReference type="InterPro" id="IPR017853">
    <property type="entry name" value="GH"/>
</dbReference>
<dbReference type="SUPFAM" id="SSF51445">
    <property type="entry name" value="(Trans)glycosidases"/>
    <property type="match status" value="1"/>
</dbReference>
<protein>
    <submittedName>
        <fullName evidence="3">Endo alpha-1,4 polygalactosaminidase</fullName>
    </submittedName>
</protein>
<feature type="chain" id="PRO_5004903742" evidence="1">
    <location>
        <begin position="21"/>
        <end position="294"/>
    </location>
</feature>
<dbReference type="GeneID" id="24439126"/>
<dbReference type="OrthoDB" id="2108802at2759"/>
<gene>
    <name evidence="3" type="ORF">TTHERM_000467319</name>
</gene>
<dbReference type="EMBL" id="GG662441">
    <property type="protein sequence ID" value="EWS71754.1"/>
    <property type="molecule type" value="Genomic_DNA"/>
</dbReference>
<dbReference type="InParanoid" id="W7XFY4"/>
<reference evidence="4" key="1">
    <citation type="journal article" date="2006" name="PLoS Biol.">
        <title>Macronuclear genome sequence of the ciliate Tetrahymena thermophila, a model eukaryote.</title>
        <authorList>
            <person name="Eisen J.A."/>
            <person name="Coyne R.S."/>
            <person name="Wu M."/>
            <person name="Wu D."/>
            <person name="Thiagarajan M."/>
            <person name="Wortman J.R."/>
            <person name="Badger J.H."/>
            <person name="Ren Q."/>
            <person name="Amedeo P."/>
            <person name="Jones K.M."/>
            <person name="Tallon L.J."/>
            <person name="Delcher A.L."/>
            <person name="Salzberg S.L."/>
            <person name="Silva J.C."/>
            <person name="Haas B.J."/>
            <person name="Majoros W.H."/>
            <person name="Farzad M."/>
            <person name="Carlton J.M."/>
            <person name="Smith R.K. Jr."/>
            <person name="Garg J."/>
            <person name="Pearlman R.E."/>
            <person name="Karrer K.M."/>
            <person name="Sun L."/>
            <person name="Manning G."/>
            <person name="Elde N.C."/>
            <person name="Turkewitz A.P."/>
            <person name="Asai D.J."/>
            <person name="Wilkes D.E."/>
            <person name="Wang Y."/>
            <person name="Cai H."/>
            <person name="Collins K."/>
            <person name="Stewart B.A."/>
            <person name="Lee S.R."/>
            <person name="Wilamowska K."/>
            <person name="Weinberg Z."/>
            <person name="Ruzzo W.L."/>
            <person name="Wloga D."/>
            <person name="Gaertig J."/>
            <person name="Frankel J."/>
            <person name="Tsao C.-C."/>
            <person name="Gorovsky M.A."/>
            <person name="Keeling P.J."/>
            <person name="Waller R.F."/>
            <person name="Patron N.J."/>
            <person name="Cherry J.M."/>
            <person name="Stover N.A."/>
            <person name="Krieger C.J."/>
            <person name="del Toro C."/>
            <person name="Ryder H.F."/>
            <person name="Williamson S.C."/>
            <person name="Barbeau R.A."/>
            <person name="Hamilton E.P."/>
            <person name="Orias E."/>
        </authorList>
    </citation>
    <scope>NUCLEOTIDE SEQUENCE [LARGE SCALE GENOMIC DNA]</scope>
    <source>
        <strain evidence="4">SB210</strain>
    </source>
</reference>
<accession>W7XFY4</accession>
<keyword evidence="4" id="KW-1185">Reference proteome</keyword>